<organism evidence="2 3">
    <name type="scientific">Thiobaca trueperi</name>
    <dbReference type="NCBI Taxonomy" id="127458"/>
    <lineage>
        <taxon>Bacteria</taxon>
        <taxon>Pseudomonadati</taxon>
        <taxon>Pseudomonadota</taxon>
        <taxon>Gammaproteobacteria</taxon>
        <taxon>Chromatiales</taxon>
        <taxon>Chromatiaceae</taxon>
        <taxon>Thiobaca</taxon>
    </lineage>
</organism>
<reference evidence="2 3" key="1">
    <citation type="submission" date="2019-03" db="EMBL/GenBank/DDBJ databases">
        <title>Genomic Encyclopedia of Type Strains, Phase IV (KMG-IV): sequencing the most valuable type-strain genomes for metagenomic binning, comparative biology and taxonomic classification.</title>
        <authorList>
            <person name="Goeker M."/>
        </authorList>
    </citation>
    <scope>NUCLEOTIDE SEQUENCE [LARGE SCALE GENOMIC DNA]</scope>
    <source>
        <strain evidence="2 3">DSM 13587</strain>
    </source>
</reference>
<evidence type="ECO:0000259" key="1">
    <source>
        <dbReference type="Pfam" id="PF25559"/>
    </source>
</evidence>
<dbReference type="OrthoDB" id="6080223at2"/>
<sequence>MSELIFAEDPVLGASSGPLTLDRRALVREAGVRMASQARRELLLFSRALDPDLYDQAPFLSAVQRLALARPGLSVRVLLCDPRSASQGGHRLIELARRLTSRIAIRCVGADDQDRPDAFLIADERGYIHRRLAATMEAVVDFNNPSEARRLRSAFEQIWERSDVAPELSRLYL</sequence>
<dbReference type="RefSeq" id="WP_132976212.1">
    <property type="nucleotide sequence ID" value="NZ_SMAO01000002.1"/>
</dbReference>
<feature type="domain" description="DUF7931" evidence="1">
    <location>
        <begin position="27"/>
        <end position="171"/>
    </location>
</feature>
<proteinExistence type="predicted"/>
<evidence type="ECO:0000313" key="3">
    <source>
        <dbReference type="Proteomes" id="UP000295717"/>
    </source>
</evidence>
<evidence type="ECO:0000313" key="2">
    <source>
        <dbReference type="EMBL" id="TCT23105.1"/>
    </source>
</evidence>
<keyword evidence="3" id="KW-1185">Reference proteome</keyword>
<accession>A0A4R3N2J9</accession>
<dbReference type="EMBL" id="SMAO01000002">
    <property type="protein sequence ID" value="TCT23105.1"/>
    <property type="molecule type" value="Genomic_DNA"/>
</dbReference>
<dbReference type="Proteomes" id="UP000295717">
    <property type="component" value="Unassembled WGS sequence"/>
</dbReference>
<comment type="caution">
    <text evidence="2">The sequence shown here is derived from an EMBL/GenBank/DDBJ whole genome shotgun (WGS) entry which is preliminary data.</text>
</comment>
<dbReference type="InterPro" id="IPR057691">
    <property type="entry name" value="DUF7931"/>
</dbReference>
<gene>
    <name evidence="2" type="ORF">EDC35_102442</name>
</gene>
<dbReference type="AlphaFoldDB" id="A0A4R3N2J9"/>
<name>A0A4R3N2J9_9GAMM</name>
<protein>
    <recommendedName>
        <fullName evidence="1">DUF7931 domain-containing protein</fullName>
    </recommendedName>
</protein>
<dbReference type="Pfam" id="PF25559">
    <property type="entry name" value="DUF7931"/>
    <property type="match status" value="1"/>
</dbReference>